<dbReference type="InterPro" id="IPR046358">
    <property type="entry name" value="Flagellin_C"/>
</dbReference>
<dbReference type="GO" id="GO:0071973">
    <property type="term" value="P:bacterial-type flagellum-dependent cell motility"/>
    <property type="evidence" value="ECO:0007669"/>
    <property type="project" value="InterPro"/>
</dbReference>
<evidence type="ECO:0000256" key="1">
    <source>
        <dbReference type="ARBA" id="ARBA00004365"/>
    </source>
</evidence>
<evidence type="ECO:0000259" key="4">
    <source>
        <dbReference type="Pfam" id="PF00669"/>
    </source>
</evidence>
<comment type="similarity">
    <text evidence="2">Belongs to the bacterial flagellin family.</text>
</comment>
<evidence type="ECO:0000256" key="2">
    <source>
        <dbReference type="ARBA" id="ARBA00005709"/>
    </source>
</evidence>
<dbReference type="RefSeq" id="WP_086943579.1">
    <property type="nucleotide sequence ID" value="NZ_FONM01000010.1"/>
</dbReference>
<dbReference type="AlphaFoldDB" id="A0A1W1IIL2"/>
<organism evidence="6 7">
    <name type="scientific">Trichococcus pasteurii</name>
    <dbReference type="NCBI Taxonomy" id="43064"/>
    <lineage>
        <taxon>Bacteria</taxon>
        <taxon>Bacillati</taxon>
        <taxon>Bacillota</taxon>
        <taxon>Bacilli</taxon>
        <taxon>Lactobacillales</taxon>
        <taxon>Carnobacteriaceae</taxon>
        <taxon>Trichococcus</taxon>
    </lineage>
</organism>
<evidence type="ECO:0008006" key="8">
    <source>
        <dbReference type="Google" id="ProtNLM"/>
    </source>
</evidence>
<evidence type="ECO:0000313" key="6">
    <source>
        <dbReference type="EMBL" id="SLM52837.1"/>
    </source>
</evidence>
<accession>A0A1W1IIL2</accession>
<dbReference type="Proteomes" id="UP000195985">
    <property type="component" value="Unassembled WGS sequence"/>
</dbReference>
<dbReference type="InterPro" id="IPR013384">
    <property type="entry name" value="Flagell_FlgL"/>
</dbReference>
<dbReference type="PANTHER" id="PTHR42792:SF1">
    <property type="entry name" value="FLAGELLAR HOOK-ASSOCIATED PROTEIN 3"/>
    <property type="match status" value="1"/>
</dbReference>
<dbReference type="GO" id="GO:0009424">
    <property type="term" value="C:bacterial-type flagellum hook"/>
    <property type="evidence" value="ECO:0007669"/>
    <property type="project" value="InterPro"/>
</dbReference>
<dbReference type="NCBIfam" id="TIGR02550">
    <property type="entry name" value="flagell_flgL"/>
    <property type="match status" value="1"/>
</dbReference>
<keyword evidence="3" id="KW-0975">Bacterial flagellum</keyword>
<keyword evidence="7" id="KW-1185">Reference proteome</keyword>
<protein>
    <recommendedName>
        <fullName evidence="8">Flagellar hook-associated protein 3</fullName>
    </recommendedName>
</protein>
<dbReference type="EMBL" id="FWEY01000009">
    <property type="protein sequence ID" value="SLM52837.1"/>
    <property type="molecule type" value="Genomic_DNA"/>
</dbReference>
<evidence type="ECO:0000259" key="5">
    <source>
        <dbReference type="Pfam" id="PF00700"/>
    </source>
</evidence>
<evidence type="ECO:0000256" key="3">
    <source>
        <dbReference type="ARBA" id="ARBA00023143"/>
    </source>
</evidence>
<proteinExistence type="inferred from homology"/>
<dbReference type="Gene3D" id="1.20.1330.10">
    <property type="entry name" value="f41 fragment of flagellin, N-terminal domain"/>
    <property type="match status" value="1"/>
</dbReference>
<dbReference type="InterPro" id="IPR001029">
    <property type="entry name" value="Flagellin_N"/>
</dbReference>
<dbReference type="OrthoDB" id="9758307at2"/>
<feature type="domain" description="Flagellin C-terminal" evidence="5">
    <location>
        <begin position="244"/>
        <end position="319"/>
    </location>
</feature>
<dbReference type="STRING" id="43064.SAMN04488086_11094"/>
<comment type="subcellular location">
    <subcellularLocation>
        <location evidence="1">Bacterial flagellum</location>
    </subcellularLocation>
</comment>
<reference evidence="7" key="1">
    <citation type="submission" date="2016-04" db="EMBL/GenBank/DDBJ databases">
        <authorList>
            <person name="Strepis N."/>
        </authorList>
    </citation>
    <scope>NUCLEOTIDE SEQUENCE [LARGE SCALE GENOMIC DNA]</scope>
</reference>
<gene>
    <name evidence="6" type="ORF">TPAS_2545</name>
</gene>
<dbReference type="SUPFAM" id="SSF64518">
    <property type="entry name" value="Phase 1 flagellin"/>
    <property type="match status" value="1"/>
</dbReference>
<sequence>MRITDRITTTNMIQSINRSQGKLEKYNNQLSSMKEISKPSDDPLRASQIMNLNNSLIQNEEFSVTISDTTDWTNMQDSALENATNSLRRITTLIQSASTGTMSDSDRQAVKAEMATEISTMVDSLNTNFGGKYVFAGMNTTTKPFEISTDDTGMMNGIVYQGTVDETDANGNVIATNANLSRAIATGVDVSLKTDGRQLMNEQGTPAGKDDLGTFLADALKALDANDTEALSGKLLARSNAETENVVNMRTEIGAISNRLKSAQERNTTENIQLKSIRSNKQDVDLAEKYMEFTMEQQAFQAALSMGTKILQTNILDYL</sequence>
<dbReference type="Pfam" id="PF00700">
    <property type="entry name" value="Flagellin_C"/>
    <property type="match status" value="1"/>
</dbReference>
<dbReference type="GO" id="GO:0005198">
    <property type="term" value="F:structural molecule activity"/>
    <property type="evidence" value="ECO:0007669"/>
    <property type="project" value="InterPro"/>
</dbReference>
<feature type="domain" description="Flagellin N-terminal" evidence="4">
    <location>
        <begin position="7"/>
        <end position="140"/>
    </location>
</feature>
<dbReference type="InterPro" id="IPR001492">
    <property type="entry name" value="Flagellin"/>
</dbReference>
<name>A0A1W1IIL2_9LACT</name>
<dbReference type="Pfam" id="PF00669">
    <property type="entry name" value="Flagellin_N"/>
    <property type="match status" value="1"/>
</dbReference>
<evidence type="ECO:0000313" key="7">
    <source>
        <dbReference type="Proteomes" id="UP000195985"/>
    </source>
</evidence>
<dbReference type="PANTHER" id="PTHR42792">
    <property type="entry name" value="FLAGELLIN"/>
    <property type="match status" value="1"/>
</dbReference>